<keyword evidence="2" id="KW-1185">Reference proteome</keyword>
<name>V8CC69_9HELI</name>
<dbReference type="EMBL" id="AZJI01000001">
    <property type="protein sequence ID" value="ETD24993.1"/>
    <property type="molecule type" value="Genomic_DNA"/>
</dbReference>
<dbReference type="RefSeq" id="WP_023926995.1">
    <property type="nucleotide sequence ID" value="NZ_KI669454.1"/>
</dbReference>
<accession>V8CC69</accession>
<proteinExistence type="predicted"/>
<evidence type="ECO:0000313" key="1">
    <source>
        <dbReference type="EMBL" id="ETD24993.1"/>
    </source>
</evidence>
<comment type="caution">
    <text evidence="1">The sequence shown here is derived from an EMBL/GenBank/DDBJ whole genome shotgun (WGS) entry which is preliminary data.</text>
</comment>
<protein>
    <submittedName>
        <fullName evidence="1">Uncharacterized protein</fullName>
    </submittedName>
</protein>
<sequence>MTKEQKLEIASEILQTCYWGNVSFSPQDIVDCCENKSDAKLIFSAIFQNSNDMFKHLSLIDTEWVKEMIISQNQRLGYHKRDFLEARLDELIARYGIKNAGKRREIYRVV</sequence>
<dbReference type="eggNOG" id="ENOG5032CDV">
    <property type="taxonomic scope" value="Bacteria"/>
</dbReference>
<gene>
    <name evidence="1" type="ORF">HMPREF2086_00328</name>
</gene>
<dbReference type="HOGENOM" id="CLU_173106_0_0_7"/>
<dbReference type="PATRIC" id="fig|1357400.3.peg.447"/>
<organism evidence="1 2">
    <name type="scientific">Helicobacter macacae MIT 99-5501</name>
    <dbReference type="NCBI Taxonomy" id="1357400"/>
    <lineage>
        <taxon>Bacteria</taxon>
        <taxon>Pseudomonadati</taxon>
        <taxon>Campylobacterota</taxon>
        <taxon>Epsilonproteobacteria</taxon>
        <taxon>Campylobacterales</taxon>
        <taxon>Helicobacteraceae</taxon>
        <taxon>Helicobacter</taxon>
    </lineage>
</organism>
<dbReference type="Proteomes" id="UP000018731">
    <property type="component" value="Unassembled WGS sequence"/>
</dbReference>
<reference evidence="1 2" key="1">
    <citation type="journal article" date="2014" name="Genome Announc.">
        <title>Draft genome sequences of six enterohepatic helicobacter species isolated from humans and one from rhesus macaques.</title>
        <authorList>
            <person name="Shen Z."/>
            <person name="Sheh A."/>
            <person name="Young S.K."/>
            <person name="Abouelliel A."/>
            <person name="Ward D.V."/>
            <person name="Earl A.M."/>
            <person name="Fox J.G."/>
        </authorList>
    </citation>
    <scope>NUCLEOTIDE SEQUENCE [LARGE SCALE GENOMIC DNA]</scope>
    <source>
        <strain evidence="1 2">MIT 99-5501</strain>
    </source>
</reference>
<dbReference type="AlphaFoldDB" id="V8CC69"/>
<dbReference type="STRING" id="1357400.HMPREF2086_00328"/>
<evidence type="ECO:0000313" key="2">
    <source>
        <dbReference type="Proteomes" id="UP000018731"/>
    </source>
</evidence>